<keyword evidence="4" id="KW-1185">Reference proteome</keyword>
<feature type="region of interest" description="Disordered" evidence="1">
    <location>
        <begin position="59"/>
        <end position="92"/>
    </location>
</feature>
<evidence type="ECO:0000256" key="1">
    <source>
        <dbReference type="SAM" id="MobiDB-lite"/>
    </source>
</evidence>
<evidence type="ECO:0000256" key="2">
    <source>
        <dbReference type="SAM" id="SignalP"/>
    </source>
</evidence>
<protein>
    <submittedName>
        <fullName evidence="3">Uncharacterized protein</fullName>
    </submittedName>
</protein>
<keyword evidence="2" id="KW-0732">Signal</keyword>
<comment type="caution">
    <text evidence="3">The sequence shown here is derived from an EMBL/GenBank/DDBJ whole genome shotgun (WGS) entry which is preliminary data.</text>
</comment>
<reference evidence="3 4" key="1">
    <citation type="submission" date="2021-02" db="EMBL/GenBank/DDBJ databases">
        <title>Activity-based single-cell genomes from oceanic crustal fluid captures similar information to metagenomic and metatranscriptomic surveys with orders of magnitude less sampling.</title>
        <authorList>
            <person name="D'Angelo T.S."/>
            <person name="Orcutt B.N."/>
        </authorList>
    </citation>
    <scope>NUCLEOTIDE SEQUENCE [LARGE SCALE GENOMIC DNA]</scope>
    <source>
        <strain evidence="3">AH-315-G07</strain>
    </source>
</reference>
<sequence length="311" mass="35980">MNAILFAMGILSACALLTYSQLQHASTQQVRHHFYAGYHSAQKEALHKHLQATFEELKKQSKAEDHEEGKKNDPHKEQPGGRSTSRWKIRDIPTPDNAKLNFAPLFQHEEGNHYETIARLFRILYGKEKFFTRTPRAEYQIIDALTQHRYSSPYEEISSPDHLLSIILDDPSLQILYTQMLKGSAFFSLQKGSGYPSLLEYATLHRESNKINFHYAPKAILLTLIDNERIVSELAHTQKTITAEVCKDKDEADDILYCLHQSEIADIFAHYGDSIDNYRNIFEFSNRTTKSHYHYVTASNKEQTVTIRKRF</sequence>
<organism evidence="3 4">
    <name type="scientific">Simkania negevensis</name>
    <dbReference type="NCBI Taxonomy" id="83561"/>
    <lineage>
        <taxon>Bacteria</taxon>
        <taxon>Pseudomonadati</taxon>
        <taxon>Chlamydiota</taxon>
        <taxon>Chlamydiia</taxon>
        <taxon>Parachlamydiales</taxon>
        <taxon>Simkaniaceae</taxon>
        <taxon>Simkania</taxon>
    </lineage>
</organism>
<proteinExistence type="predicted"/>
<name>A0ABS3AQV6_9BACT</name>
<evidence type="ECO:0000313" key="3">
    <source>
        <dbReference type="EMBL" id="MBN4067120.1"/>
    </source>
</evidence>
<feature type="signal peptide" evidence="2">
    <location>
        <begin position="1"/>
        <end position="25"/>
    </location>
</feature>
<accession>A0ABS3AQV6</accession>
<dbReference type="EMBL" id="JAFITR010000068">
    <property type="protein sequence ID" value="MBN4067120.1"/>
    <property type="molecule type" value="Genomic_DNA"/>
</dbReference>
<dbReference type="Proteomes" id="UP000722121">
    <property type="component" value="Unassembled WGS sequence"/>
</dbReference>
<feature type="compositionally biased region" description="Basic and acidic residues" evidence="1">
    <location>
        <begin position="59"/>
        <end position="79"/>
    </location>
</feature>
<evidence type="ECO:0000313" key="4">
    <source>
        <dbReference type="Proteomes" id="UP000722121"/>
    </source>
</evidence>
<feature type="chain" id="PRO_5046463995" evidence="2">
    <location>
        <begin position="26"/>
        <end position="311"/>
    </location>
</feature>
<gene>
    <name evidence="3" type="ORF">JYU14_03450</name>
</gene>